<sequence>MMKNRYIPKINEAAIPENGGWAEIMDEPVLVLSIPEWESIMNQSTEEYQSVWMYDRIEDAYIFCFKLNEQVERAIAFAKDHAGVLLKDERAEGEFSILITHEGLEDADEETPCLYFKELHLRRHPKAGW</sequence>
<dbReference type="AlphaFoldDB" id="A0A1M4Z4Z4"/>
<gene>
    <name evidence="1" type="ORF">SAMN05444392_10838</name>
</gene>
<accession>A0A1M4Z4Z4</accession>
<dbReference type="OrthoDB" id="2989194at2"/>
<proteinExistence type="predicted"/>
<dbReference type="Proteomes" id="UP000184476">
    <property type="component" value="Unassembled WGS sequence"/>
</dbReference>
<dbReference type="EMBL" id="FQVL01000008">
    <property type="protein sequence ID" value="SHF13018.1"/>
    <property type="molecule type" value="Genomic_DNA"/>
</dbReference>
<evidence type="ECO:0000313" key="1">
    <source>
        <dbReference type="EMBL" id="SHF13018.1"/>
    </source>
</evidence>
<dbReference type="STRING" id="112248.SAMN05444392_10838"/>
<evidence type="ECO:0000313" key="2">
    <source>
        <dbReference type="Proteomes" id="UP000184476"/>
    </source>
</evidence>
<name>A0A1M4Z4Z4_9BACL</name>
<organism evidence="1 2">
    <name type="scientific">Seinonella peptonophila</name>
    <dbReference type="NCBI Taxonomy" id="112248"/>
    <lineage>
        <taxon>Bacteria</taxon>
        <taxon>Bacillati</taxon>
        <taxon>Bacillota</taxon>
        <taxon>Bacilli</taxon>
        <taxon>Bacillales</taxon>
        <taxon>Thermoactinomycetaceae</taxon>
        <taxon>Seinonella</taxon>
    </lineage>
</organism>
<reference evidence="1 2" key="1">
    <citation type="submission" date="2016-11" db="EMBL/GenBank/DDBJ databases">
        <authorList>
            <person name="Jaros S."/>
            <person name="Januszkiewicz K."/>
            <person name="Wedrychowicz H."/>
        </authorList>
    </citation>
    <scope>NUCLEOTIDE SEQUENCE [LARGE SCALE GENOMIC DNA]</scope>
    <source>
        <strain evidence="1 2">DSM 44666</strain>
    </source>
</reference>
<protein>
    <submittedName>
        <fullName evidence="1">Uncharacterized protein</fullName>
    </submittedName>
</protein>
<keyword evidence="2" id="KW-1185">Reference proteome</keyword>